<dbReference type="SUPFAM" id="SSF56214">
    <property type="entry name" value="4'-phosphopantetheinyl transferase"/>
    <property type="match status" value="1"/>
</dbReference>
<evidence type="ECO:0000313" key="11">
    <source>
        <dbReference type="Proteomes" id="UP000238701"/>
    </source>
</evidence>
<feature type="binding site" evidence="8">
    <location>
        <position position="8"/>
    </location>
    <ligand>
        <name>Mg(2+)</name>
        <dbReference type="ChEBI" id="CHEBI:18420"/>
    </ligand>
</feature>
<dbReference type="InterPro" id="IPR004568">
    <property type="entry name" value="Ppantetheine-prot_Trfase_dom"/>
</dbReference>
<dbReference type="GO" id="GO:0006633">
    <property type="term" value="P:fatty acid biosynthetic process"/>
    <property type="evidence" value="ECO:0007669"/>
    <property type="project" value="UniProtKB-UniRule"/>
</dbReference>
<feature type="binding site" evidence="8">
    <location>
        <position position="57"/>
    </location>
    <ligand>
        <name>Mg(2+)</name>
        <dbReference type="ChEBI" id="CHEBI:18420"/>
    </ligand>
</feature>
<dbReference type="InterPro" id="IPR002582">
    <property type="entry name" value="ACPS"/>
</dbReference>
<keyword evidence="7 8" id="KW-0275">Fatty acid biosynthesis</keyword>
<comment type="subcellular location">
    <subcellularLocation>
        <location evidence="8">Cytoplasm</location>
    </subcellularLocation>
</comment>
<evidence type="ECO:0000256" key="5">
    <source>
        <dbReference type="ARBA" id="ARBA00022842"/>
    </source>
</evidence>
<dbReference type="OrthoDB" id="517356at2"/>
<evidence type="ECO:0000256" key="1">
    <source>
        <dbReference type="ARBA" id="ARBA00022516"/>
    </source>
</evidence>
<proteinExistence type="inferred from homology"/>
<dbReference type="EC" id="2.7.8.7" evidence="8"/>
<evidence type="ECO:0000256" key="3">
    <source>
        <dbReference type="ARBA" id="ARBA00022723"/>
    </source>
</evidence>
<keyword evidence="4 8" id="KW-0276">Fatty acid metabolism</keyword>
<evidence type="ECO:0000256" key="4">
    <source>
        <dbReference type="ARBA" id="ARBA00022832"/>
    </source>
</evidence>
<dbReference type="Pfam" id="PF01648">
    <property type="entry name" value="ACPS"/>
    <property type="match status" value="1"/>
</dbReference>
<dbReference type="Gene3D" id="3.90.470.20">
    <property type="entry name" value="4'-phosphopantetheinyl transferase domain"/>
    <property type="match status" value="1"/>
</dbReference>
<comment type="cofactor">
    <cofactor evidence="8">
        <name>Mg(2+)</name>
        <dbReference type="ChEBI" id="CHEBI:18420"/>
    </cofactor>
</comment>
<dbReference type="EMBL" id="OMOD01000150">
    <property type="protein sequence ID" value="SPF44687.1"/>
    <property type="molecule type" value="Genomic_DNA"/>
</dbReference>
<evidence type="ECO:0000313" key="10">
    <source>
        <dbReference type="EMBL" id="SPF44687.1"/>
    </source>
</evidence>
<keyword evidence="1 8" id="KW-0444">Lipid biosynthesis</keyword>
<keyword evidence="8" id="KW-0963">Cytoplasm</keyword>
<dbReference type="InterPro" id="IPR008278">
    <property type="entry name" value="4-PPantetheinyl_Trfase_dom"/>
</dbReference>
<keyword evidence="6 8" id="KW-0443">Lipid metabolism</keyword>
<gene>
    <name evidence="8 10" type="primary">acpS</name>
    <name evidence="10" type="ORF">SBA1_550052</name>
</gene>
<reference evidence="11" key="1">
    <citation type="submission" date="2018-02" db="EMBL/GenBank/DDBJ databases">
        <authorList>
            <person name="Hausmann B."/>
        </authorList>
    </citation>
    <scope>NUCLEOTIDE SEQUENCE [LARGE SCALE GENOMIC DNA]</scope>
    <source>
        <strain evidence="11">Peat soil MAG SbA1</strain>
    </source>
</reference>
<evidence type="ECO:0000259" key="9">
    <source>
        <dbReference type="Pfam" id="PF01648"/>
    </source>
</evidence>
<protein>
    <recommendedName>
        <fullName evidence="8">Holo-[acyl-carrier-protein] synthase</fullName>
        <shortName evidence="8">Holo-ACP synthase</shortName>
        <ecNumber evidence="8">2.7.8.7</ecNumber>
    </recommendedName>
    <alternativeName>
        <fullName evidence="8">4'-phosphopantetheinyl transferase AcpS</fullName>
    </alternativeName>
</protein>
<evidence type="ECO:0000256" key="6">
    <source>
        <dbReference type="ARBA" id="ARBA00023098"/>
    </source>
</evidence>
<dbReference type="NCBIfam" id="TIGR00556">
    <property type="entry name" value="pantethn_trn"/>
    <property type="match status" value="1"/>
</dbReference>
<evidence type="ECO:0000256" key="7">
    <source>
        <dbReference type="ARBA" id="ARBA00023160"/>
    </source>
</evidence>
<keyword evidence="5 8" id="KW-0460">Magnesium</keyword>
<evidence type="ECO:0000256" key="2">
    <source>
        <dbReference type="ARBA" id="ARBA00022679"/>
    </source>
</evidence>
<dbReference type="Proteomes" id="UP000238701">
    <property type="component" value="Unassembled WGS sequence"/>
</dbReference>
<sequence length="125" mass="13864">MIVGTGIDIAEVPRIRQAIERFGARFLERVFTAGEIRYCDSKANRFERFAARFAAKEAAMKALGTGWNHGVRWRDCEVTRMPGGRPTLTFHGKAEEFAAKLGARNVALSLTHTAEQAIAQVILES</sequence>
<dbReference type="GO" id="GO:0005737">
    <property type="term" value="C:cytoplasm"/>
    <property type="evidence" value="ECO:0007669"/>
    <property type="project" value="UniProtKB-SubCell"/>
</dbReference>
<comment type="function">
    <text evidence="8">Transfers the 4'-phosphopantetheine moiety from coenzyme A to a Ser of acyl-carrier-protein.</text>
</comment>
<keyword evidence="2 8" id="KW-0808">Transferase</keyword>
<dbReference type="NCBIfam" id="TIGR00516">
    <property type="entry name" value="acpS"/>
    <property type="match status" value="1"/>
</dbReference>
<dbReference type="AlphaFoldDB" id="A0A2U3KYL5"/>
<feature type="domain" description="4'-phosphopantetheinyl transferase" evidence="9">
    <location>
        <begin position="5"/>
        <end position="103"/>
    </location>
</feature>
<name>A0A2U3KYL5_9BACT</name>
<evidence type="ECO:0000256" key="8">
    <source>
        <dbReference type="HAMAP-Rule" id="MF_00101"/>
    </source>
</evidence>
<keyword evidence="3 8" id="KW-0479">Metal-binding</keyword>
<dbReference type="NCBIfam" id="NF011254">
    <property type="entry name" value="PRK14660.1"/>
    <property type="match status" value="1"/>
</dbReference>
<dbReference type="HAMAP" id="MF_00101">
    <property type="entry name" value="AcpS"/>
    <property type="match status" value="1"/>
</dbReference>
<comment type="similarity">
    <text evidence="8">Belongs to the P-Pant transferase superfamily. AcpS family.</text>
</comment>
<dbReference type="InterPro" id="IPR037143">
    <property type="entry name" value="4-PPantetheinyl_Trfase_dom_sf"/>
</dbReference>
<dbReference type="GO" id="GO:0008897">
    <property type="term" value="F:holo-[acyl-carrier-protein] synthase activity"/>
    <property type="evidence" value="ECO:0007669"/>
    <property type="project" value="UniProtKB-UniRule"/>
</dbReference>
<comment type="catalytic activity">
    <reaction evidence="8">
        <text>apo-[ACP] + CoA = holo-[ACP] + adenosine 3',5'-bisphosphate + H(+)</text>
        <dbReference type="Rhea" id="RHEA:12068"/>
        <dbReference type="Rhea" id="RHEA-COMP:9685"/>
        <dbReference type="Rhea" id="RHEA-COMP:9690"/>
        <dbReference type="ChEBI" id="CHEBI:15378"/>
        <dbReference type="ChEBI" id="CHEBI:29999"/>
        <dbReference type="ChEBI" id="CHEBI:57287"/>
        <dbReference type="ChEBI" id="CHEBI:58343"/>
        <dbReference type="ChEBI" id="CHEBI:64479"/>
        <dbReference type="EC" id="2.7.8.7"/>
    </reaction>
</comment>
<organism evidence="10 11">
    <name type="scientific">Candidatus Sulfotelmatobacter kueseliae</name>
    <dbReference type="NCBI Taxonomy" id="2042962"/>
    <lineage>
        <taxon>Bacteria</taxon>
        <taxon>Pseudomonadati</taxon>
        <taxon>Acidobacteriota</taxon>
        <taxon>Terriglobia</taxon>
        <taxon>Terriglobales</taxon>
        <taxon>Candidatus Korobacteraceae</taxon>
        <taxon>Candidatus Sulfotelmatobacter</taxon>
    </lineage>
</organism>
<accession>A0A2U3KYL5</accession>
<dbReference type="GO" id="GO:0000287">
    <property type="term" value="F:magnesium ion binding"/>
    <property type="evidence" value="ECO:0007669"/>
    <property type="project" value="UniProtKB-UniRule"/>
</dbReference>